<dbReference type="PROSITE" id="PS50883">
    <property type="entry name" value="EAL"/>
    <property type="match status" value="1"/>
</dbReference>
<proteinExistence type="predicted"/>
<dbReference type="Gene3D" id="3.20.20.450">
    <property type="entry name" value="EAL domain"/>
    <property type="match status" value="1"/>
</dbReference>
<dbReference type="CDD" id="cd01949">
    <property type="entry name" value="GGDEF"/>
    <property type="match status" value="1"/>
</dbReference>
<keyword evidence="6" id="KW-1185">Reference proteome</keyword>
<dbReference type="InterPro" id="IPR043128">
    <property type="entry name" value="Rev_trsase/Diguanyl_cyclase"/>
</dbReference>
<dbReference type="InterPro" id="IPR000700">
    <property type="entry name" value="PAS-assoc_C"/>
</dbReference>
<protein>
    <submittedName>
        <fullName evidence="5">GGDEF domain-containing protein</fullName>
    </submittedName>
</protein>
<organism evidence="5 6">
    <name type="scientific">Zoogloea oryzae</name>
    <dbReference type="NCBI Taxonomy" id="310767"/>
    <lineage>
        <taxon>Bacteria</taxon>
        <taxon>Pseudomonadati</taxon>
        <taxon>Pseudomonadota</taxon>
        <taxon>Betaproteobacteria</taxon>
        <taxon>Rhodocyclales</taxon>
        <taxon>Zoogloeaceae</taxon>
        <taxon>Zoogloea</taxon>
    </lineage>
</organism>
<dbReference type="PANTHER" id="PTHR44757:SF2">
    <property type="entry name" value="BIOFILM ARCHITECTURE MAINTENANCE PROTEIN MBAA"/>
    <property type="match status" value="1"/>
</dbReference>
<dbReference type="Gene3D" id="3.30.450.20">
    <property type="entry name" value="PAS domain"/>
    <property type="match status" value="1"/>
</dbReference>
<dbReference type="SUPFAM" id="SSF55785">
    <property type="entry name" value="PYP-like sensor domain (PAS domain)"/>
    <property type="match status" value="1"/>
</dbReference>
<reference evidence="6" key="1">
    <citation type="journal article" date="2019" name="Int. J. Syst. Evol. Microbiol.">
        <title>The Global Catalogue of Microorganisms (GCM) 10K type strain sequencing project: providing services to taxonomists for standard genome sequencing and annotation.</title>
        <authorList>
            <consortium name="The Broad Institute Genomics Platform"/>
            <consortium name="The Broad Institute Genome Sequencing Center for Infectious Disease"/>
            <person name="Wu L."/>
            <person name="Ma J."/>
        </authorList>
    </citation>
    <scope>NUCLEOTIDE SEQUENCE [LARGE SCALE GENOMIC DNA]</scope>
    <source>
        <strain evidence="6">NBRC 102407</strain>
    </source>
</reference>
<dbReference type="CDD" id="cd00130">
    <property type="entry name" value="PAS"/>
    <property type="match status" value="1"/>
</dbReference>
<dbReference type="SUPFAM" id="SSF55073">
    <property type="entry name" value="Nucleotide cyclase"/>
    <property type="match status" value="1"/>
</dbReference>
<dbReference type="InterPro" id="IPR000160">
    <property type="entry name" value="GGDEF_dom"/>
</dbReference>
<dbReference type="NCBIfam" id="TIGR00254">
    <property type="entry name" value="GGDEF"/>
    <property type="match status" value="1"/>
</dbReference>
<dbReference type="EMBL" id="BSPX01000017">
    <property type="protein sequence ID" value="GLT22032.1"/>
    <property type="molecule type" value="Genomic_DNA"/>
</dbReference>
<dbReference type="Proteomes" id="UP001157167">
    <property type="component" value="Unassembled WGS sequence"/>
</dbReference>
<evidence type="ECO:0000259" key="4">
    <source>
        <dbReference type="PROSITE" id="PS50887"/>
    </source>
</evidence>
<dbReference type="SMART" id="SM00267">
    <property type="entry name" value="GGDEF"/>
    <property type="match status" value="1"/>
</dbReference>
<dbReference type="PROSITE" id="PS50887">
    <property type="entry name" value="GGDEF"/>
    <property type="match status" value="1"/>
</dbReference>
<dbReference type="InterPro" id="IPR035919">
    <property type="entry name" value="EAL_sf"/>
</dbReference>
<evidence type="ECO:0000259" key="3">
    <source>
        <dbReference type="PROSITE" id="PS50883"/>
    </source>
</evidence>
<dbReference type="CDD" id="cd01948">
    <property type="entry name" value="EAL"/>
    <property type="match status" value="1"/>
</dbReference>
<dbReference type="Pfam" id="PF08448">
    <property type="entry name" value="PAS_4"/>
    <property type="match status" value="1"/>
</dbReference>
<evidence type="ECO:0000313" key="6">
    <source>
        <dbReference type="Proteomes" id="UP001157167"/>
    </source>
</evidence>
<dbReference type="InterPro" id="IPR013656">
    <property type="entry name" value="PAS_4"/>
</dbReference>
<dbReference type="SMART" id="SM00052">
    <property type="entry name" value="EAL"/>
    <property type="match status" value="1"/>
</dbReference>
<dbReference type="InterPro" id="IPR052155">
    <property type="entry name" value="Biofilm_reg_signaling"/>
</dbReference>
<dbReference type="SUPFAM" id="SSF141868">
    <property type="entry name" value="EAL domain-like"/>
    <property type="match status" value="1"/>
</dbReference>
<dbReference type="PROSITE" id="PS50113">
    <property type="entry name" value="PAC"/>
    <property type="match status" value="1"/>
</dbReference>
<evidence type="ECO:0000259" key="2">
    <source>
        <dbReference type="PROSITE" id="PS50113"/>
    </source>
</evidence>
<evidence type="ECO:0000256" key="1">
    <source>
        <dbReference type="SAM" id="Phobius"/>
    </source>
</evidence>
<dbReference type="Pfam" id="PF00563">
    <property type="entry name" value="EAL"/>
    <property type="match status" value="1"/>
</dbReference>
<keyword evidence="1" id="KW-0472">Membrane</keyword>
<feature type="transmembrane region" description="Helical" evidence="1">
    <location>
        <begin position="58"/>
        <end position="83"/>
    </location>
</feature>
<dbReference type="Gene3D" id="3.30.70.270">
    <property type="match status" value="1"/>
</dbReference>
<sequence>MWVTDLAMLAVATLFVWMAGPLIDPYLAVAWLAAMALNPLSKFWLPRLARGLDSPRLITPELVCLQALVTALLFIVMTSWLFLRGNDELRMQLGILSAGVLFAEALSYARFPPAGMVWLGTLVTAALITLWQIDRETSLAAAVAVLLYAAVVTRDMLATSREFVERCLAEFEAERQTQMVALLLTDFEDASRDWFWACDAHGRLTHASTRLAEALGRSDASLLGVGLIAALETANASRRTDLANATRLLASRLASHRAFRDLILPLQTSAGSQWWSLSGKPLLSGRGEVIGWRGVGVDVTADQIHRQELERLATRDSLTGLANRHAFNHALDTCFHPAGPAQPVGLLVLDLDAFKAVNDAHGHGVGDRLLAAVARRLEKPPGGSTRLALARLGGDEFAILLAGAGGPMAMADHSRRVLENLSHPFLIGDLRLEVRTSAGLAFAPAHAHNRTDLLRCADMALYAAKMKGRNTLVVFDEEIGTRVSTRLRRTHELSEAIRRGTLEVHYQPVFEAGGGPPVAAEALLRWRHPHLGLLPPSDFLELAEESGLIVPIGLWVLRRACADAVGWDRPLRVAVNLSVRQLNDLGLVDAVRKALSDSGLPARRLELEITESTLADRRIARRVLEALRALDVQLALDDFGTGFSSLSYLQHFGFDRLKIDRAFIQPLLQPGGQAMAMLRAVIGLARALKLQCTAEGIEDAFQLRALQELGCDAFQGYLLGRPLTNEAFNALLAAPEAVGA</sequence>
<gene>
    <name evidence="5" type="ORF">GCM10007933_14880</name>
</gene>
<dbReference type="PANTHER" id="PTHR44757">
    <property type="entry name" value="DIGUANYLATE CYCLASE DGCP"/>
    <property type="match status" value="1"/>
</dbReference>
<dbReference type="InterPro" id="IPR035965">
    <property type="entry name" value="PAS-like_dom_sf"/>
</dbReference>
<evidence type="ECO:0000313" key="5">
    <source>
        <dbReference type="EMBL" id="GLT22032.1"/>
    </source>
</evidence>
<accession>A0ABQ6FBJ1</accession>
<feature type="domain" description="GGDEF" evidence="4">
    <location>
        <begin position="342"/>
        <end position="477"/>
    </location>
</feature>
<dbReference type="InterPro" id="IPR000014">
    <property type="entry name" value="PAS"/>
</dbReference>
<comment type="caution">
    <text evidence="5">The sequence shown here is derived from an EMBL/GenBank/DDBJ whole genome shotgun (WGS) entry which is preliminary data.</text>
</comment>
<feature type="domain" description="PAC" evidence="2">
    <location>
        <begin position="260"/>
        <end position="311"/>
    </location>
</feature>
<dbReference type="InterPro" id="IPR029787">
    <property type="entry name" value="Nucleotide_cyclase"/>
</dbReference>
<feature type="transmembrane region" description="Helical" evidence="1">
    <location>
        <begin position="6"/>
        <end position="37"/>
    </location>
</feature>
<name>A0ABQ6FBJ1_9RHOO</name>
<keyword evidence="1" id="KW-1133">Transmembrane helix</keyword>
<feature type="transmembrane region" description="Helical" evidence="1">
    <location>
        <begin position="116"/>
        <end position="133"/>
    </location>
</feature>
<keyword evidence="1" id="KW-0812">Transmembrane</keyword>
<feature type="domain" description="EAL" evidence="3">
    <location>
        <begin position="486"/>
        <end position="736"/>
    </location>
</feature>
<dbReference type="Pfam" id="PF00990">
    <property type="entry name" value="GGDEF"/>
    <property type="match status" value="1"/>
</dbReference>
<dbReference type="InterPro" id="IPR001633">
    <property type="entry name" value="EAL_dom"/>
</dbReference>